<evidence type="ECO:0000256" key="2">
    <source>
        <dbReference type="SAM" id="SignalP"/>
    </source>
</evidence>
<dbReference type="SMART" id="SM00697">
    <property type="entry name" value="DM8"/>
    <property type="match status" value="1"/>
</dbReference>
<name>A0A1I8NG80_MUSDO</name>
<proteinExistence type="predicted"/>
<dbReference type="PANTHER" id="PTHR20898">
    <property type="entry name" value="DAEDALUS ON 3-RELATED-RELATED"/>
    <property type="match status" value="1"/>
</dbReference>
<dbReference type="PANTHER" id="PTHR20898:SF0">
    <property type="entry name" value="DAEDALUS ON 3-RELATED"/>
    <property type="match status" value="1"/>
</dbReference>
<dbReference type="AlphaFoldDB" id="A0A1I8NG80"/>
<gene>
    <name evidence="3" type="primary">101900754</name>
</gene>
<dbReference type="Gene3D" id="2.70.220.10">
    <property type="entry name" value="Ganglioside GM2 activator"/>
    <property type="match status" value="1"/>
</dbReference>
<protein>
    <submittedName>
        <fullName evidence="3">Uncharacterized protein</fullName>
    </submittedName>
</protein>
<dbReference type="InterPro" id="IPR036846">
    <property type="entry name" value="GM2-AP_sf"/>
</dbReference>
<dbReference type="InterPro" id="IPR010512">
    <property type="entry name" value="DUF1091"/>
</dbReference>
<reference evidence="3" key="1">
    <citation type="submission" date="2020-05" db="UniProtKB">
        <authorList>
            <consortium name="EnsemblMetazoa"/>
        </authorList>
    </citation>
    <scope>IDENTIFICATION</scope>
    <source>
        <strain evidence="3">Aabys</strain>
    </source>
</reference>
<evidence type="ECO:0000313" key="3">
    <source>
        <dbReference type="EnsemblMetazoa" id="MDOA014811-PA"/>
    </source>
</evidence>
<keyword evidence="1 2" id="KW-0732">Signal</keyword>
<feature type="signal peptide" evidence="2">
    <location>
        <begin position="1"/>
        <end position="19"/>
    </location>
</feature>
<dbReference type="VEuPathDB" id="VectorBase:MDOMA2_001428"/>
<dbReference type="VEuPathDB" id="VectorBase:MDOA014811"/>
<dbReference type="Pfam" id="PF06477">
    <property type="entry name" value="DUF1091"/>
    <property type="match status" value="1"/>
</dbReference>
<sequence>MKMNYIVIYVILLILPVQGANKKKSRSVYFLEIKNDYSKKYFKSIQVNISSRRDSMNVLLEIAHDITNVWASAGVALWQKSTKQFQSMFTYDLDLCDMLLRLKTSKIQLLNKWIGNFLKYGNISKQCPFNRGTYYFNNLKVDRDSIPGFAPNGKFKVYLNPYEKKENGSKDVITDAYMIIELR</sequence>
<organism evidence="3">
    <name type="scientific">Musca domestica</name>
    <name type="common">House fly</name>
    <dbReference type="NCBI Taxonomy" id="7370"/>
    <lineage>
        <taxon>Eukaryota</taxon>
        <taxon>Metazoa</taxon>
        <taxon>Ecdysozoa</taxon>
        <taxon>Arthropoda</taxon>
        <taxon>Hexapoda</taxon>
        <taxon>Insecta</taxon>
        <taxon>Pterygota</taxon>
        <taxon>Neoptera</taxon>
        <taxon>Endopterygota</taxon>
        <taxon>Diptera</taxon>
        <taxon>Brachycera</taxon>
        <taxon>Muscomorpha</taxon>
        <taxon>Muscoidea</taxon>
        <taxon>Muscidae</taxon>
        <taxon>Musca</taxon>
    </lineage>
</organism>
<evidence type="ECO:0000256" key="1">
    <source>
        <dbReference type="ARBA" id="ARBA00022729"/>
    </source>
</evidence>
<dbReference type="EnsemblMetazoa" id="MDOA014811-RA">
    <property type="protein sequence ID" value="MDOA014811-PA"/>
    <property type="gene ID" value="MDOA014811"/>
</dbReference>
<feature type="chain" id="PRO_5044561635" evidence="2">
    <location>
        <begin position="20"/>
        <end position="183"/>
    </location>
</feature>
<accession>A0A1I8NG80</accession>